<feature type="region of interest" description="Disordered" evidence="1">
    <location>
        <begin position="24"/>
        <end position="73"/>
    </location>
</feature>
<sequence length="73" mass="8597">MNQTASVSHQVKCQSTKTIKLIVKQKGRREREEKRLDKWSVEKKRTPDRPFQRCAGGNRIHERSTSERGLWSC</sequence>
<name>A0A6A4RTP3_SCOMX</name>
<accession>A0A6A4RTP3</accession>
<reference evidence="2 3" key="1">
    <citation type="submission" date="2019-06" db="EMBL/GenBank/DDBJ databases">
        <title>Draft genomes of female and male turbot (Scophthalmus maximus).</title>
        <authorList>
            <person name="Xu H."/>
            <person name="Xu X.-W."/>
            <person name="Shao C."/>
            <person name="Chen S."/>
        </authorList>
    </citation>
    <scope>NUCLEOTIDE SEQUENCE [LARGE SCALE GENOMIC DNA]</scope>
    <source>
        <strain evidence="2">Ysfricsl-2016a</strain>
        <tissue evidence="2">Blood</tissue>
    </source>
</reference>
<dbReference type="EMBL" id="VEVO01000019">
    <property type="protein sequence ID" value="KAF0026046.1"/>
    <property type="molecule type" value="Genomic_DNA"/>
</dbReference>
<evidence type="ECO:0000313" key="2">
    <source>
        <dbReference type="EMBL" id="KAF0026046.1"/>
    </source>
</evidence>
<dbReference type="Proteomes" id="UP000438429">
    <property type="component" value="Unassembled WGS sequence"/>
</dbReference>
<evidence type="ECO:0000256" key="1">
    <source>
        <dbReference type="SAM" id="MobiDB-lite"/>
    </source>
</evidence>
<proteinExistence type="predicted"/>
<gene>
    <name evidence="2" type="ORF">F2P81_020783</name>
</gene>
<feature type="compositionally biased region" description="Basic and acidic residues" evidence="1">
    <location>
        <begin position="29"/>
        <end position="51"/>
    </location>
</feature>
<organism evidence="2 3">
    <name type="scientific">Scophthalmus maximus</name>
    <name type="common">Turbot</name>
    <name type="synonym">Psetta maxima</name>
    <dbReference type="NCBI Taxonomy" id="52904"/>
    <lineage>
        <taxon>Eukaryota</taxon>
        <taxon>Metazoa</taxon>
        <taxon>Chordata</taxon>
        <taxon>Craniata</taxon>
        <taxon>Vertebrata</taxon>
        <taxon>Euteleostomi</taxon>
        <taxon>Actinopterygii</taxon>
        <taxon>Neopterygii</taxon>
        <taxon>Teleostei</taxon>
        <taxon>Neoteleostei</taxon>
        <taxon>Acanthomorphata</taxon>
        <taxon>Carangaria</taxon>
        <taxon>Pleuronectiformes</taxon>
        <taxon>Pleuronectoidei</taxon>
        <taxon>Scophthalmidae</taxon>
        <taxon>Scophthalmus</taxon>
    </lineage>
</organism>
<protein>
    <submittedName>
        <fullName evidence="2">Uncharacterized protein</fullName>
    </submittedName>
</protein>
<evidence type="ECO:0000313" key="3">
    <source>
        <dbReference type="Proteomes" id="UP000438429"/>
    </source>
</evidence>
<dbReference type="AlphaFoldDB" id="A0A6A4RTP3"/>
<comment type="caution">
    <text evidence="2">The sequence shown here is derived from an EMBL/GenBank/DDBJ whole genome shotgun (WGS) entry which is preliminary data.</text>
</comment>